<reference evidence="2 3" key="1">
    <citation type="submission" date="2014-03" db="EMBL/GenBank/DDBJ databases">
        <title>Draft Genome of Photorhabdus temperata Meg1.</title>
        <authorList>
            <person name="Hurst S.G.IV."/>
            <person name="Morris K."/>
            <person name="Thomas K."/>
            <person name="Tisa L.S."/>
        </authorList>
    </citation>
    <scope>NUCLEOTIDE SEQUENCE [LARGE SCALE GENOMIC DNA]</scope>
    <source>
        <strain evidence="2 3">Meg1</strain>
    </source>
</reference>
<feature type="signal peptide" evidence="1">
    <location>
        <begin position="1"/>
        <end position="20"/>
    </location>
</feature>
<organism evidence="2 3">
    <name type="scientific">Photorhabdus temperata subsp. temperata Meg1</name>
    <dbReference type="NCBI Taxonomy" id="1393735"/>
    <lineage>
        <taxon>Bacteria</taxon>
        <taxon>Pseudomonadati</taxon>
        <taxon>Pseudomonadota</taxon>
        <taxon>Gammaproteobacteria</taxon>
        <taxon>Enterobacterales</taxon>
        <taxon>Morganellaceae</taxon>
        <taxon>Photorhabdus</taxon>
    </lineage>
</organism>
<comment type="caution">
    <text evidence="2">The sequence shown here is derived from an EMBL/GenBank/DDBJ whole genome shotgun (WGS) entry which is preliminary data.</text>
</comment>
<protein>
    <submittedName>
        <fullName evidence="2">Uncharacterized protein</fullName>
    </submittedName>
</protein>
<name>A0A081RSU2_PHOTE</name>
<dbReference type="Proteomes" id="UP000028002">
    <property type="component" value="Unassembled WGS sequence"/>
</dbReference>
<evidence type="ECO:0000256" key="1">
    <source>
        <dbReference type="SAM" id="SignalP"/>
    </source>
</evidence>
<evidence type="ECO:0000313" key="2">
    <source>
        <dbReference type="EMBL" id="KER01745.1"/>
    </source>
</evidence>
<dbReference type="RefSeq" id="WP_023043954.1">
    <property type="nucleotide sequence ID" value="NZ_CAWLUD010000071.1"/>
</dbReference>
<dbReference type="PATRIC" id="fig|1393735.3.peg.3706"/>
<dbReference type="AlphaFoldDB" id="A0A081RSU2"/>
<sequence length="231" mass="25402">MVKQIILLLLALILSKQAIASGACPVDTDIFSLNKGHELCFKGTVLLDDIDGPHKILSTIISKDGKVAGKLISYPAKNEDPDDDCCAYSYALYLKQIKSDSKIESKIVVSGKGNTAVEIGYDKKLCPTLGISFSPDASKTYIECMMVTGGNEIRFVDNKTGKISDVIVRGNGLDIVGSGKYEGYIVTSEHEYYEDMRGSYDRYYLVSPDGKKSIPLSEDWGKVKEFLEKNE</sequence>
<accession>A0A081RSU2</accession>
<gene>
    <name evidence="2" type="ORF">MEG1DRAFT_03619</name>
</gene>
<dbReference type="EMBL" id="JGVH01000071">
    <property type="protein sequence ID" value="KER01745.1"/>
    <property type="molecule type" value="Genomic_DNA"/>
</dbReference>
<proteinExistence type="predicted"/>
<feature type="chain" id="PRO_5001763533" evidence="1">
    <location>
        <begin position="21"/>
        <end position="231"/>
    </location>
</feature>
<evidence type="ECO:0000313" key="3">
    <source>
        <dbReference type="Proteomes" id="UP000028002"/>
    </source>
</evidence>
<keyword evidence="1" id="KW-0732">Signal</keyword>